<dbReference type="eggNOG" id="KOG1800">
    <property type="taxonomic scope" value="Eukaryota"/>
</dbReference>
<evidence type="ECO:0000256" key="5">
    <source>
        <dbReference type="ARBA" id="ARBA00022857"/>
    </source>
</evidence>
<dbReference type="InParanoid" id="D8TM59"/>
<comment type="subcellular location">
    <subcellularLocation>
        <location evidence="8">Mitochondrion</location>
    </subcellularLocation>
</comment>
<feature type="binding site" evidence="9">
    <location>
        <position position="123"/>
    </location>
    <ligand>
        <name>FAD</name>
        <dbReference type="ChEBI" id="CHEBI:57692"/>
    </ligand>
</feature>
<dbReference type="KEGG" id="vcn:VOLCADRAFT_79700"/>
<dbReference type="GeneID" id="9620503"/>
<evidence type="ECO:0000259" key="11">
    <source>
        <dbReference type="Pfam" id="PF07992"/>
    </source>
</evidence>
<keyword evidence="13" id="KW-1185">Reference proteome</keyword>
<evidence type="ECO:0000256" key="9">
    <source>
        <dbReference type="PIRSR" id="PIRSR000362-1"/>
    </source>
</evidence>
<evidence type="ECO:0000256" key="3">
    <source>
        <dbReference type="ARBA" id="ARBA00022630"/>
    </source>
</evidence>
<keyword evidence="6 8" id="KW-0560">Oxidoreductase</keyword>
<dbReference type="InterPro" id="IPR055275">
    <property type="entry name" value="Ferredox_Rdtase"/>
</dbReference>
<evidence type="ECO:0000256" key="8">
    <source>
        <dbReference type="PIRNR" id="PIRNR000362"/>
    </source>
</evidence>
<feature type="binding site" evidence="9">
    <location>
        <position position="57"/>
    </location>
    <ligand>
        <name>FAD</name>
        <dbReference type="ChEBI" id="CHEBI:57692"/>
    </ligand>
</feature>
<name>D8TM59_VOLCA</name>
<dbReference type="PANTHER" id="PTHR48467">
    <property type="entry name" value="GLUTAMATE SYNTHASE 1 [NADH], CHLOROPLASTIC-LIKE"/>
    <property type="match status" value="1"/>
</dbReference>
<dbReference type="Pfam" id="PF07992">
    <property type="entry name" value="Pyr_redox_2"/>
    <property type="match status" value="1"/>
</dbReference>
<evidence type="ECO:0000313" key="12">
    <source>
        <dbReference type="EMBL" id="EFJ51444.1"/>
    </source>
</evidence>
<proteinExistence type="inferred from homology"/>
<keyword evidence="3 8" id="KW-0285">Flavoprotein</keyword>
<feature type="binding site" evidence="10">
    <location>
        <position position="437"/>
    </location>
    <ligand>
        <name>NADP(+)</name>
        <dbReference type="ChEBI" id="CHEBI:58349"/>
    </ligand>
</feature>
<feature type="binding site" evidence="9">
    <location>
        <position position="430"/>
    </location>
    <ligand>
        <name>FAD</name>
        <dbReference type="ChEBI" id="CHEBI:57692"/>
    </ligand>
</feature>
<dbReference type="FunCoup" id="D8TM59">
    <property type="interactions" value="1563"/>
</dbReference>
<dbReference type="EMBL" id="GL378327">
    <property type="protein sequence ID" value="EFJ51444.1"/>
    <property type="molecule type" value="Genomic_DNA"/>
</dbReference>
<reference evidence="12 13" key="1">
    <citation type="journal article" date="2010" name="Science">
        <title>Genomic analysis of organismal complexity in the multicellular green alga Volvox carteri.</title>
        <authorList>
            <person name="Prochnik S.E."/>
            <person name="Umen J."/>
            <person name="Nedelcu A.M."/>
            <person name="Hallmann A."/>
            <person name="Miller S.M."/>
            <person name="Nishii I."/>
            <person name="Ferris P."/>
            <person name="Kuo A."/>
            <person name="Mitros T."/>
            <person name="Fritz-Laylin L.K."/>
            <person name="Hellsten U."/>
            <person name="Chapman J."/>
            <person name="Simakov O."/>
            <person name="Rensing S.A."/>
            <person name="Terry A."/>
            <person name="Pangilinan J."/>
            <person name="Kapitonov V."/>
            <person name="Jurka J."/>
            <person name="Salamov A."/>
            <person name="Shapiro H."/>
            <person name="Schmutz J."/>
            <person name="Grimwood J."/>
            <person name="Lindquist E."/>
            <person name="Lucas S."/>
            <person name="Grigoriev I.V."/>
            <person name="Schmitt R."/>
            <person name="Kirk D."/>
            <person name="Rokhsar D.S."/>
        </authorList>
    </citation>
    <scope>NUCLEOTIDE SEQUENCE [LARGE SCALE GENOMIC DNA]</scope>
    <source>
        <strain evidence="13">f. Nagariensis / Eve</strain>
    </source>
</reference>
<comment type="cofactor">
    <cofactor evidence="1 8 9">
        <name>FAD</name>
        <dbReference type="ChEBI" id="CHEBI:57692"/>
    </cofactor>
</comment>
<evidence type="ECO:0000256" key="6">
    <source>
        <dbReference type="ARBA" id="ARBA00023002"/>
    </source>
</evidence>
<dbReference type="InterPro" id="IPR023753">
    <property type="entry name" value="FAD/NAD-binding_dom"/>
</dbReference>
<dbReference type="OrthoDB" id="333024at2759"/>
<evidence type="ECO:0000256" key="1">
    <source>
        <dbReference type="ARBA" id="ARBA00001974"/>
    </source>
</evidence>
<dbReference type="GO" id="GO:0016491">
    <property type="term" value="F:oxidoreductase activity"/>
    <property type="evidence" value="ECO:0007669"/>
    <property type="project" value="UniProtKB-KW"/>
</dbReference>
<dbReference type="STRING" id="3068.D8TM59"/>
<feature type="domain" description="FAD/NAD(P)-binding" evidence="11">
    <location>
        <begin position="48"/>
        <end position="273"/>
    </location>
</feature>
<dbReference type="GO" id="GO:0005739">
    <property type="term" value="C:mitochondrion"/>
    <property type="evidence" value="ECO:0007669"/>
    <property type="project" value="UniProtKB-SubCell"/>
</dbReference>
<organism evidence="13">
    <name type="scientific">Volvox carteri f. nagariensis</name>
    <dbReference type="NCBI Taxonomy" id="3068"/>
    <lineage>
        <taxon>Eukaryota</taxon>
        <taxon>Viridiplantae</taxon>
        <taxon>Chlorophyta</taxon>
        <taxon>core chlorophytes</taxon>
        <taxon>Chlorophyceae</taxon>
        <taxon>CS clade</taxon>
        <taxon>Chlamydomonadales</taxon>
        <taxon>Volvocaceae</taxon>
        <taxon>Volvox</taxon>
    </lineage>
</organism>
<dbReference type="Gene3D" id="3.40.50.720">
    <property type="entry name" value="NAD(P)-binding Rossmann-like Domain"/>
    <property type="match status" value="1"/>
</dbReference>
<dbReference type="PANTHER" id="PTHR48467:SF1">
    <property type="entry name" value="GLUTAMATE SYNTHASE 1 [NADH], CHLOROPLASTIC-LIKE"/>
    <property type="match status" value="1"/>
</dbReference>
<dbReference type="InterPro" id="IPR021163">
    <property type="entry name" value="Ferredox_Rdtase_adrenod"/>
</dbReference>
<keyword evidence="8" id="KW-0496">Mitochondrion</keyword>
<evidence type="ECO:0000313" key="13">
    <source>
        <dbReference type="Proteomes" id="UP000001058"/>
    </source>
</evidence>
<feature type="binding site" evidence="9">
    <location>
        <begin position="437"/>
        <end position="439"/>
    </location>
    <ligand>
        <name>FAD</name>
        <dbReference type="ChEBI" id="CHEBI:57692"/>
    </ligand>
</feature>
<comment type="catalytic activity">
    <reaction evidence="7 8">
        <text>2 reduced [adrenodoxin] + NADP(+) + H(+) = 2 oxidized [adrenodoxin] + NADPH</text>
        <dbReference type="Rhea" id="RHEA:42312"/>
        <dbReference type="Rhea" id="RHEA-COMP:9998"/>
        <dbReference type="Rhea" id="RHEA-COMP:9999"/>
        <dbReference type="ChEBI" id="CHEBI:15378"/>
        <dbReference type="ChEBI" id="CHEBI:33737"/>
        <dbReference type="ChEBI" id="CHEBI:33738"/>
        <dbReference type="ChEBI" id="CHEBI:57783"/>
        <dbReference type="ChEBI" id="CHEBI:58349"/>
        <dbReference type="EC" id="1.18.1.6"/>
    </reaction>
</comment>
<evidence type="ECO:0000256" key="7">
    <source>
        <dbReference type="ARBA" id="ARBA00048933"/>
    </source>
</evidence>
<dbReference type="AlphaFoldDB" id="D8TM59"/>
<comment type="similarity">
    <text evidence="2 8">Belongs to the ferredoxin--NADP reductase type 1 family.</text>
</comment>
<protein>
    <recommendedName>
        <fullName evidence="8">NADPH:adrenodoxin oxidoreductase, mitochondrial</fullName>
        <ecNumber evidence="8">1.18.1.6</ecNumber>
    </recommendedName>
</protein>
<feature type="binding site" evidence="9">
    <location>
        <position position="87"/>
    </location>
    <ligand>
        <name>FAD</name>
        <dbReference type="ChEBI" id="CHEBI:57692"/>
    </ligand>
</feature>
<gene>
    <name evidence="12" type="ORF">VOLCADRAFT_79700</name>
</gene>
<dbReference type="InterPro" id="IPR036188">
    <property type="entry name" value="FAD/NAD-bd_sf"/>
</dbReference>
<dbReference type="PIRSF" id="PIRSF000362">
    <property type="entry name" value="FNR"/>
    <property type="match status" value="1"/>
</dbReference>
<dbReference type="PRINTS" id="PR00419">
    <property type="entry name" value="ADXRDTASE"/>
</dbReference>
<dbReference type="RefSeq" id="XP_002947396.1">
    <property type="nucleotide sequence ID" value="XM_002947350.1"/>
</dbReference>
<sequence>MRLASRSVLTLGSCSRCTAGVYSIEWNGIRLWSAACGPATSSVPEKLHVCIVGSGPAGFYTVDRLLKRYGDRVHVSILDRLPTPFGLVRSGVAPDHQDTKNVTNQFSSLATDPRVSFLGNVLVGRDVDISELRALHHAVVLAYGAESDRRLGIPGEDDPTTSTSALRWSRGGGGVFSAREFVWWYNGHPDARHLPIDLSKVRSVAICGIGNVALDCARVLLSPPDRFTPTDLAAHALRQSGSPLGSAVREVHLVARRGPVQAACTPKELKELLTECGVSARTAAPDQLTVSEADAAEMKATRLKRRVYELVSKAQQQQQGRSRRDLFFQFYRNPVEVLRGPDGGVAGIRVERTVVRPDGPGGTAVAVGSGVYDTIECQLVLKSIGYKSLPLHGVAFDNRRGVIPNLEGRVLKQVRACVSTCDEGLYVVGWLKRGPTGIIGTNLVDAEETVACVAADTDALLRAGEKTHGSAGPPGLAGLTALLRQRGVRVVDWRRWRLLDEHEVAAGRAAGRVREKETEVKEMLRVCGFSME</sequence>
<keyword evidence="5 8" id="KW-0521">NADP</keyword>
<dbReference type="Gene3D" id="3.50.50.60">
    <property type="entry name" value="FAD/NAD(P)-binding domain"/>
    <property type="match status" value="1"/>
</dbReference>
<dbReference type="EC" id="1.18.1.6" evidence="8"/>
<accession>D8TM59</accession>
<dbReference type="SUPFAM" id="SSF51971">
    <property type="entry name" value="Nucleotide-binding domain"/>
    <property type="match status" value="2"/>
</dbReference>
<dbReference type="Proteomes" id="UP000001058">
    <property type="component" value="Unassembled WGS sequence"/>
</dbReference>
<evidence type="ECO:0000256" key="4">
    <source>
        <dbReference type="ARBA" id="ARBA00022827"/>
    </source>
</evidence>
<feature type="binding site" evidence="10">
    <location>
        <position position="268"/>
    </location>
    <ligand>
        <name>NADP(+)</name>
        <dbReference type="ChEBI" id="CHEBI:58349"/>
    </ligand>
</feature>
<evidence type="ECO:0000256" key="10">
    <source>
        <dbReference type="PIRSR" id="PIRSR000362-2"/>
    </source>
</evidence>
<feature type="binding site" evidence="10">
    <location>
        <begin position="256"/>
        <end position="257"/>
    </location>
    <ligand>
        <name>NADP(+)</name>
        <dbReference type="ChEBI" id="CHEBI:58349"/>
    </ligand>
</feature>
<evidence type="ECO:0000256" key="2">
    <source>
        <dbReference type="ARBA" id="ARBA00008312"/>
    </source>
</evidence>
<keyword evidence="4 8" id="KW-0274">FAD</keyword>